<proteinExistence type="predicted"/>
<evidence type="ECO:0000313" key="2">
    <source>
        <dbReference type="Proteomes" id="UP001159428"/>
    </source>
</evidence>
<dbReference type="EMBL" id="CALNXJ010000012">
    <property type="protein sequence ID" value="CAH3110303.1"/>
    <property type="molecule type" value="Genomic_DNA"/>
</dbReference>
<keyword evidence="2" id="KW-1185">Reference proteome</keyword>
<protein>
    <submittedName>
        <fullName evidence="1">Uncharacterized protein</fullName>
    </submittedName>
</protein>
<organism evidence="1 2">
    <name type="scientific">Pocillopora meandrina</name>
    <dbReference type="NCBI Taxonomy" id="46732"/>
    <lineage>
        <taxon>Eukaryota</taxon>
        <taxon>Metazoa</taxon>
        <taxon>Cnidaria</taxon>
        <taxon>Anthozoa</taxon>
        <taxon>Hexacorallia</taxon>
        <taxon>Scleractinia</taxon>
        <taxon>Astrocoeniina</taxon>
        <taxon>Pocilloporidae</taxon>
        <taxon>Pocillopora</taxon>
    </lineage>
</organism>
<dbReference type="AlphaFoldDB" id="A0AAU9WAL7"/>
<comment type="caution">
    <text evidence="1">The sequence shown here is derived from an EMBL/GenBank/DDBJ whole genome shotgun (WGS) entry which is preliminary data.</text>
</comment>
<sequence length="144" mass="15979">MSRFALDKVPRVSSKTQLFLTCFSMILMNSEIIASGLPYSEPPSFKIGEKIRLETILSCGTGAFQNKQDSVFWCDSKEEDDSNQTNGNQSDTCSACDPLTNASYSIKSVLTGNGVREWRSLPKNKESILQELNITINFPQVSIV</sequence>
<accession>A0AAU9WAL7</accession>
<evidence type="ECO:0000313" key="1">
    <source>
        <dbReference type="EMBL" id="CAH3110303.1"/>
    </source>
</evidence>
<gene>
    <name evidence="1" type="ORF">PMEA_00003593</name>
</gene>
<reference evidence="1 2" key="1">
    <citation type="submission" date="2022-05" db="EMBL/GenBank/DDBJ databases">
        <authorList>
            <consortium name="Genoscope - CEA"/>
            <person name="William W."/>
        </authorList>
    </citation>
    <scope>NUCLEOTIDE SEQUENCE [LARGE SCALE GENOMIC DNA]</scope>
</reference>
<name>A0AAU9WAL7_9CNID</name>
<dbReference type="Proteomes" id="UP001159428">
    <property type="component" value="Unassembled WGS sequence"/>
</dbReference>